<dbReference type="InterPro" id="IPR043145">
    <property type="entry name" value="Znf_ZZ_sf"/>
</dbReference>
<dbReference type="EMBL" id="CM000618">
    <property type="protein sequence ID" value="EEC45864.1"/>
    <property type="molecule type" value="Genomic_DNA"/>
</dbReference>
<evidence type="ECO:0000313" key="6">
    <source>
        <dbReference type="EMBL" id="EEC45864.1"/>
    </source>
</evidence>
<dbReference type="GO" id="GO:0000407">
    <property type="term" value="C:phagophore assembly site"/>
    <property type="evidence" value="ECO:0007669"/>
    <property type="project" value="TreeGrafter"/>
</dbReference>
<evidence type="ECO:0000259" key="5">
    <source>
        <dbReference type="SMART" id="SM00291"/>
    </source>
</evidence>
<dbReference type="Gene3D" id="3.30.60.90">
    <property type="match status" value="1"/>
</dbReference>
<dbReference type="InterPro" id="IPR000433">
    <property type="entry name" value="Znf_ZZ"/>
</dbReference>
<protein>
    <recommendedName>
        <fullName evidence="5">ZZ-type domain-containing protein</fullName>
    </recommendedName>
</protein>
<reference evidence="7" key="2">
    <citation type="submission" date="2008-08" db="EMBL/GenBank/DDBJ databases">
        <authorList>
            <consortium name="Diatom Consortium"/>
            <person name="Grigoriev I."/>
            <person name="Grimwood J."/>
            <person name="Kuo A."/>
            <person name="Otillar R.P."/>
            <person name="Salamov A."/>
            <person name="Detter J.C."/>
            <person name="Lindquist E."/>
            <person name="Shapiro H."/>
            <person name="Lucas S."/>
            <person name="Glavina del Rio T."/>
            <person name="Pitluck S."/>
            <person name="Rokhsar D."/>
            <person name="Bowler C."/>
        </authorList>
    </citation>
    <scope>GENOME REANNOTATION</scope>
    <source>
        <strain evidence="7">CCAP 1055/1</strain>
    </source>
</reference>
<evidence type="ECO:0000256" key="3">
    <source>
        <dbReference type="ARBA" id="ARBA00022833"/>
    </source>
</evidence>
<dbReference type="SUPFAM" id="SSF57850">
    <property type="entry name" value="RING/U-box"/>
    <property type="match status" value="1"/>
</dbReference>
<feature type="region of interest" description="Disordered" evidence="4">
    <location>
        <begin position="317"/>
        <end position="397"/>
    </location>
</feature>
<dbReference type="SUPFAM" id="SSF54277">
    <property type="entry name" value="CAD &amp; PB1 domains"/>
    <property type="match status" value="1"/>
</dbReference>
<organism evidence="6 7">
    <name type="scientific">Phaeodactylum tricornutum (strain CCAP 1055/1)</name>
    <dbReference type="NCBI Taxonomy" id="556484"/>
    <lineage>
        <taxon>Eukaryota</taxon>
        <taxon>Sar</taxon>
        <taxon>Stramenopiles</taxon>
        <taxon>Ochrophyta</taxon>
        <taxon>Bacillariophyta</taxon>
        <taxon>Bacillariophyceae</taxon>
        <taxon>Bacillariophycidae</taxon>
        <taxon>Naviculales</taxon>
        <taxon>Phaeodactylaceae</taxon>
        <taxon>Phaeodactylum</taxon>
    </lineage>
</organism>
<accession>B7G6H9</accession>
<dbReference type="OrthoDB" id="49647at2759"/>
<dbReference type="GeneID" id="7203359"/>
<feature type="domain" description="ZZ-type" evidence="5">
    <location>
        <begin position="255"/>
        <end position="298"/>
    </location>
</feature>
<feature type="compositionally biased region" description="Polar residues" evidence="4">
    <location>
        <begin position="362"/>
        <end position="375"/>
    </location>
</feature>
<evidence type="ECO:0000256" key="2">
    <source>
        <dbReference type="ARBA" id="ARBA00022771"/>
    </source>
</evidence>
<dbReference type="GO" id="GO:0043130">
    <property type="term" value="F:ubiquitin binding"/>
    <property type="evidence" value="ECO:0007669"/>
    <property type="project" value="TreeGrafter"/>
</dbReference>
<dbReference type="KEGG" id="pti:PHATRDRAFT_48252"/>
<dbReference type="Pfam" id="PF00569">
    <property type="entry name" value="ZZ"/>
    <property type="match status" value="1"/>
</dbReference>
<dbReference type="GO" id="GO:0008270">
    <property type="term" value="F:zinc ion binding"/>
    <property type="evidence" value="ECO:0007669"/>
    <property type="project" value="UniProtKB-KW"/>
</dbReference>
<dbReference type="PaxDb" id="2850-Phatr48252"/>
<keyword evidence="2" id="KW-0863">Zinc-finger</keyword>
<gene>
    <name evidence="6" type="ORF">PHATRDRAFT_48252</name>
</gene>
<evidence type="ECO:0000256" key="1">
    <source>
        <dbReference type="ARBA" id="ARBA00022723"/>
    </source>
</evidence>
<feature type="region of interest" description="Disordered" evidence="4">
    <location>
        <begin position="528"/>
        <end position="576"/>
    </location>
</feature>
<dbReference type="RefSeq" id="XP_002182577.1">
    <property type="nucleotide sequence ID" value="XM_002182541.1"/>
</dbReference>
<dbReference type="PANTHER" id="PTHR20930:SF0">
    <property type="entry name" value="PROTEIN ILRUN"/>
    <property type="match status" value="1"/>
</dbReference>
<keyword evidence="7" id="KW-1185">Reference proteome</keyword>
<dbReference type="Proteomes" id="UP000000759">
    <property type="component" value="Chromosome 16"/>
</dbReference>
<reference evidence="6 7" key="1">
    <citation type="journal article" date="2008" name="Nature">
        <title>The Phaeodactylum genome reveals the evolutionary history of diatom genomes.</title>
        <authorList>
            <person name="Bowler C."/>
            <person name="Allen A.E."/>
            <person name="Badger J.H."/>
            <person name="Grimwood J."/>
            <person name="Jabbari K."/>
            <person name="Kuo A."/>
            <person name="Maheswari U."/>
            <person name="Martens C."/>
            <person name="Maumus F."/>
            <person name="Otillar R.P."/>
            <person name="Rayko E."/>
            <person name="Salamov A."/>
            <person name="Vandepoele K."/>
            <person name="Beszteri B."/>
            <person name="Gruber A."/>
            <person name="Heijde M."/>
            <person name="Katinka M."/>
            <person name="Mock T."/>
            <person name="Valentin K."/>
            <person name="Verret F."/>
            <person name="Berges J.A."/>
            <person name="Brownlee C."/>
            <person name="Cadoret J.P."/>
            <person name="Chiovitti A."/>
            <person name="Choi C.J."/>
            <person name="Coesel S."/>
            <person name="De Martino A."/>
            <person name="Detter J.C."/>
            <person name="Durkin C."/>
            <person name="Falciatore A."/>
            <person name="Fournet J."/>
            <person name="Haruta M."/>
            <person name="Huysman M.J."/>
            <person name="Jenkins B.D."/>
            <person name="Jiroutova K."/>
            <person name="Jorgensen R.E."/>
            <person name="Joubert Y."/>
            <person name="Kaplan A."/>
            <person name="Kroger N."/>
            <person name="Kroth P.G."/>
            <person name="La Roche J."/>
            <person name="Lindquist E."/>
            <person name="Lommer M."/>
            <person name="Martin-Jezequel V."/>
            <person name="Lopez P.J."/>
            <person name="Lucas S."/>
            <person name="Mangogna M."/>
            <person name="McGinnis K."/>
            <person name="Medlin L.K."/>
            <person name="Montsant A."/>
            <person name="Oudot-Le Secq M.P."/>
            <person name="Napoli C."/>
            <person name="Obornik M."/>
            <person name="Parker M.S."/>
            <person name="Petit J.L."/>
            <person name="Porcel B.M."/>
            <person name="Poulsen N."/>
            <person name="Robison M."/>
            <person name="Rychlewski L."/>
            <person name="Rynearson T.A."/>
            <person name="Schmutz J."/>
            <person name="Shapiro H."/>
            <person name="Siaut M."/>
            <person name="Stanley M."/>
            <person name="Sussman M.R."/>
            <person name="Taylor A.R."/>
            <person name="Vardi A."/>
            <person name="von Dassow P."/>
            <person name="Vyverman W."/>
            <person name="Willis A."/>
            <person name="Wyrwicz L.S."/>
            <person name="Rokhsar D.S."/>
            <person name="Weissenbach J."/>
            <person name="Armbrust E.V."/>
            <person name="Green B.R."/>
            <person name="Van de Peer Y."/>
            <person name="Grigoriev I.V."/>
        </authorList>
    </citation>
    <scope>NUCLEOTIDE SEQUENCE [LARGE SCALE GENOMIC DNA]</scope>
    <source>
        <strain evidence="6 7">CCAP 1055/1</strain>
    </source>
</reference>
<feature type="compositionally biased region" description="Basic and acidic residues" evidence="4">
    <location>
        <begin position="116"/>
        <end position="127"/>
    </location>
</feature>
<dbReference type="PANTHER" id="PTHR20930">
    <property type="entry name" value="OVARIAN CARCINOMA ANTIGEN CA125-RELATED"/>
    <property type="match status" value="1"/>
</dbReference>
<feature type="compositionally biased region" description="Polar residues" evidence="4">
    <location>
        <begin position="170"/>
        <end position="186"/>
    </location>
</feature>
<feature type="compositionally biased region" description="Acidic residues" evidence="4">
    <location>
        <begin position="536"/>
        <end position="545"/>
    </location>
</feature>
<dbReference type="eggNOG" id="ENOG502RWFI">
    <property type="taxonomic scope" value="Eukaryota"/>
</dbReference>
<name>B7G6H9_PHATC</name>
<dbReference type="GO" id="GO:0016236">
    <property type="term" value="P:macroautophagy"/>
    <property type="evidence" value="ECO:0007669"/>
    <property type="project" value="TreeGrafter"/>
</dbReference>
<proteinExistence type="predicted"/>
<feature type="compositionally biased region" description="Polar residues" evidence="4">
    <location>
        <begin position="142"/>
        <end position="159"/>
    </location>
</feature>
<dbReference type="AlphaFoldDB" id="B7G6H9"/>
<keyword evidence="1" id="KW-0479">Metal-binding</keyword>
<evidence type="ECO:0000256" key="4">
    <source>
        <dbReference type="SAM" id="MobiDB-lite"/>
    </source>
</evidence>
<dbReference type="HOGENOM" id="CLU_390032_0_0_1"/>
<feature type="compositionally biased region" description="Pro residues" evidence="4">
    <location>
        <begin position="376"/>
        <end position="388"/>
    </location>
</feature>
<sequence length="708" mass="77212">MTIPPLLKSKVVIKLTIQAKDGTDSGFYHRVRLTDSNTTKEYQQVQIRAIQYATEREDFQSAADAYDLYKVGLMYHDPDGDRIGIASNEDLYEAFQLYQEEGNVKVTATVQLKASHVGEDDSIRKAPEPLVTPRGLKEEQVPVSSRASVSTQTLLPQPTTRREPVEESNESAPTEHSTPSPASNIGTKAFVAQPSSPKNIHVDKLVETMVDVLAVGVLTLSGHVQSLSERIAAKQSGETDNRKPPAECTHTRPFIHGRHTCDACLTTPIVGKRFHATNLPDYDLCGKCKLNYKGDEIQFEAVEMDRDRPFQERWHSRHLRLHSGTAGAGRPRGSCGRGRGRCGPRGFHRAHHHHHGAHPQGPSVSPTSGSDDQPMSSPPNASPLPDPPLSSGKTFPFSFPTHVPAPSYLSEENVDLALKEAIRRSMQDIQPTDKKSAEFKFLNQNSAALEEGILNEESEPLQQTVEAVDDVLEVEPDEAMIQKTATDSQVVADCFANDAVGSGDIAAVLGETLDKVAQAIEDFNLELSRETSYSQNDEDADEEQEEKQNVVVEPSGETEHGATIVDGEATTKDDASHHSWEVVADDEALARAAQVIGSALFNSAISSHANENLSMLTQSDGVNDCPSSESFSSVASVPTVVSSIEGSASVPHAQLQRWFVQLDQLHELGFHNDAVMVEILERLEAANIGVDSSDEVSVSQVVEQMMKD</sequence>
<evidence type="ECO:0000313" key="7">
    <source>
        <dbReference type="Proteomes" id="UP000000759"/>
    </source>
</evidence>
<dbReference type="STRING" id="556484.B7G6H9"/>
<feature type="region of interest" description="Disordered" evidence="4">
    <location>
        <begin position="116"/>
        <end position="187"/>
    </location>
</feature>
<keyword evidence="3" id="KW-0862">Zinc</keyword>
<feature type="compositionally biased region" description="Basic residues" evidence="4">
    <location>
        <begin position="338"/>
        <end position="357"/>
    </location>
</feature>
<dbReference type="InParanoid" id="B7G6H9"/>
<dbReference type="SMART" id="SM00291">
    <property type="entry name" value="ZnF_ZZ"/>
    <property type="match status" value="1"/>
</dbReference>